<organism evidence="2 3">
    <name type="scientific">Nocardiopsis mwathae</name>
    <dbReference type="NCBI Taxonomy" id="1472723"/>
    <lineage>
        <taxon>Bacteria</taxon>
        <taxon>Bacillati</taxon>
        <taxon>Actinomycetota</taxon>
        <taxon>Actinomycetes</taxon>
        <taxon>Streptosporangiales</taxon>
        <taxon>Nocardiopsidaceae</taxon>
        <taxon>Nocardiopsis</taxon>
    </lineage>
</organism>
<proteinExistence type="predicted"/>
<dbReference type="SUPFAM" id="SSF52980">
    <property type="entry name" value="Restriction endonuclease-like"/>
    <property type="match status" value="1"/>
</dbReference>
<dbReference type="InterPro" id="IPR008538">
    <property type="entry name" value="Uma2"/>
</dbReference>
<comment type="caution">
    <text evidence="2">The sequence shown here is derived from an EMBL/GenBank/DDBJ whole genome shotgun (WGS) entry which is preliminary data.</text>
</comment>
<dbReference type="Gene3D" id="3.90.1570.10">
    <property type="entry name" value="tt1808, chain A"/>
    <property type="match status" value="1"/>
</dbReference>
<name>A0A7W9YD90_9ACTN</name>
<dbReference type="CDD" id="cd06260">
    <property type="entry name" value="DUF820-like"/>
    <property type="match status" value="1"/>
</dbReference>
<dbReference type="AlphaFoldDB" id="A0A7W9YD90"/>
<keyword evidence="2" id="KW-0540">Nuclease</keyword>
<evidence type="ECO:0000259" key="1">
    <source>
        <dbReference type="Pfam" id="PF05685"/>
    </source>
</evidence>
<dbReference type="PANTHER" id="PTHR35400:SF3">
    <property type="entry name" value="SLL1072 PROTEIN"/>
    <property type="match status" value="1"/>
</dbReference>
<keyword evidence="2" id="KW-0255">Endonuclease</keyword>
<dbReference type="EMBL" id="JACHDS010000001">
    <property type="protein sequence ID" value="MBB6169972.1"/>
    <property type="molecule type" value="Genomic_DNA"/>
</dbReference>
<accession>A0A7W9YD90</accession>
<keyword evidence="2" id="KW-0378">Hydrolase</keyword>
<dbReference type="Pfam" id="PF05685">
    <property type="entry name" value="Uma2"/>
    <property type="match status" value="1"/>
</dbReference>
<dbReference type="PANTHER" id="PTHR35400">
    <property type="entry name" value="SLR1083 PROTEIN"/>
    <property type="match status" value="1"/>
</dbReference>
<sequence>MALSLPDRRTTAGSLRRLVEEAPTPRGFRVEIIRGRIVMSPTPSFKHGGTVRRIGQQLLAQLDENRIAQQMYSIASPIDADDYTSPGLVVVPAAVEDEDGWLLDADAVDLTVEVASPGNANCDFTDKLEEYAAWHIPVYLLVDPRKGGVFVYSDPAKGRYRTTHEAGFGEVIELPGPLDGIRIETADFRMYGSSASTDGTKTSPNH</sequence>
<dbReference type="Proteomes" id="UP000546642">
    <property type="component" value="Unassembled WGS sequence"/>
</dbReference>
<dbReference type="InterPro" id="IPR012296">
    <property type="entry name" value="Nuclease_put_TT1808"/>
</dbReference>
<dbReference type="InterPro" id="IPR011335">
    <property type="entry name" value="Restrct_endonuc-II-like"/>
</dbReference>
<evidence type="ECO:0000313" key="2">
    <source>
        <dbReference type="EMBL" id="MBB6169972.1"/>
    </source>
</evidence>
<dbReference type="GO" id="GO:0004519">
    <property type="term" value="F:endonuclease activity"/>
    <property type="evidence" value="ECO:0007669"/>
    <property type="project" value="UniProtKB-KW"/>
</dbReference>
<protein>
    <submittedName>
        <fullName evidence="2">Uma2 family endonuclease</fullName>
    </submittedName>
</protein>
<reference evidence="2 3" key="1">
    <citation type="submission" date="2020-08" db="EMBL/GenBank/DDBJ databases">
        <title>Sequencing the genomes of 1000 actinobacteria strains.</title>
        <authorList>
            <person name="Klenk H.-P."/>
        </authorList>
    </citation>
    <scope>NUCLEOTIDE SEQUENCE [LARGE SCALE GENOMIC DNA]</scope>
    <source>
        <strain evidence="2 3">DSM 46659</strain>
    </source>
</reference>
<dbReference type="RefSeq" id="WP_184072285.1">
    <property type="nucleotide sequence ID" value="NZ_JACHDS010000001.1"/>
</dbReference>
<keyword evidence="3" id="KW-1185">Reference proteome</keyword>
<gene>
    <name evidence="2" type="ORF">HNR23_000032</name>
</gene>
<evidence type="ECO:0000313" key="3">
    <source>
        <dbReference type="Proteomes" id="UP000546642"/>
    </source>
</evidence>
<feature type="domain" description="Putative restriction endonuclease" evidence="1">
    <location>
        <begin position="23"/>
        <end position="183"/>
    </location>
</feature>